<dbReference type="EMBL" id="JBHSOH010000001">
    <property type="protein sequence ID" value="MFC5846685.1"/>
    <property type="molecule type" value="Genomic_DNA"/>
</dbReference>
<dbReference type="NCBIfam" id="TIGR00675">
    <property type="entry name" value="dcm"/>
    <property type="match status" value="1"/>
</dbReference>
<evidence type="ECO:0000313" key="9">
    <source>
        <dbReference type="Proteomes" id="UP001595979"/>
    </source>
</evidence>
<dbReference type="InterPro" id="IPR001525">
    <property type="entry name" value="C5_MeTfrase"/>
</dbReference>
<dbReference type="EC" id="2.1.1.37" evidence="1"/>
<name>A0ABW1DEI0_9DEIO</name>
<dbReference type="RefSeq" id="WP_380044916.1">
    <property type="nucleotide sequence ID" value="NZ_JBHSOH010000001.1"/>
</dbReference>
<dbReference type="Gene3D" id="3.40.50.150">
    <property type="entry name" value="Vaccinia Virus protein VP39"/>
    <property type="match status" value="1"/>
</dbReference>
<dbReference type="Pfam" id="PF00145">
    <property type="entry name" value="DNA_methylase"/>
    <property type="match status" value="1"/>
</dbReference>
<gene>
    <name evidence="8" type="ORF">ACFPQ6_00040</name>
</gene>
<dbReference type="InterPro" id="IPR029063">
    <property type="entry name" value="SAM-dependent_MTases_sf"/>
</dbReference>
<organism evidence="8 9">
    <name type="scientific">Deinococcus petrolearius</name>
    <dbReference type="NCBI Taxonomy" id="1751295"/>
    <lineage>
        <taxon>Bacteria</taxon>
        <taxon>Thermotogati</taxon>
        <taxon>Deinococcota</taxon>
        <taxon>Deinococci</taxon>
        <taxon>Deinococcales</taxon>
        <taxon>Deinococcaceae</taxon>
        <taxon>Deinococcus</taxon>
    </lineage>
</organism>
<evidence type="ECO:0000256" key="7">
    <source>
        <dbReference type="RuleBase" id="RU000416"/>
    </source>
</evidence>
<evidence type="ECO:0000256" key="5">
    <source>
        <dbReference type="ARBA" id="ARBA00022747"/>
    </source>
</evidence>
<evidence type="ECO:0000256" key="6">
    <source>
        <dbReference type="PROSITE-ProRule" id="PRU01016"/>
    </source>
</evidence>
<evidence type="ECO:0000256" key="1">
    <source>
        <dbReference type="ARBA" id="ARBA00011975"/>
    </source>
</evidence>
<proteinExistence type="inferred from homology"/>
<dbReference type="GO" id="GO:0003886">
    <property type="term" value="F:DNA (cytosine-5-)-methyltransferase activity"/>
    <property type="evidence" value="ECO:0007669"/>
    <property type="project" value="UniProtKB-EC"/>
</dbReference>
<sequence length="300" mass="32436">MSRAAGAEAGGVEAVSVFAGAGGLDLGARMAGVNVVASIERDPLACEALALNGFHPVQADVTGVDFRQWRGVDVLFGGPPCQGHSRANHAGVGLERNALVREMLRAARETRAREVLIENVATFGRALLGEVMDELTRMGYWVGTEVLNAAHYGVPQTRERRFIRAVRGDLARPWPQPTHLRRPVTIDATLSDLYPQMERAELPRWSAGLNYKPDVRLMDNQTSFPGAVLGRTGDEPAQTITNTCHYWRVSQGGEVMKLGIRAAARLQSFPDEYRFVGGVGAQSLQIANAVPPLLAAALFA</sequence>
<keyword evidence="2 6" id="KW-0489">Methyltransferase</keyword>
<evidence type="ECO:0000313" key="8">
    <source>
        <dbReference type="EMBL" id="MFC5846685.1"/>
    </source>
</evidence>
<evidence type="ECO:0000256" key="3">
    <source>
        <dbReference type="ARBA" id="ARBA00022679"/>
    </source>
</evidence>
<keyword evidence="5" id="KW-0680">Restriction system</keyword>
<dbReference type="PRINTS" id="PR00105">
    <property type="entry name" value="C5METTRFRASE"/>
</dbReference>
<feature type="active site" evidence="6">
    <location>
        <position position="81"/>
    </location>
</feature>
<dbReference type="SUPFAM" id="SSF53335">
    <property type="entry name" value="S-adenosyl-L-methionine-dependent methyltransferases"/>
    <property type="match status" value="1"/>
</dbReference>
<dbReference type="Gene3D" id="3.90.120.10">
    <property type="entry name" value="DNA Methylase, subunit A, domain 2"/>
    <property type="match status" value="1"/>
</dbReference>
<evidence type="ECO:0000256" key="2">
    <source>
        <dbReference type="ARBA" id="ARBA00022603"/>
    </source>
</evidence>
<reference evidence="9" key="1">
    <citation type="journal article" date="2019" name="Int. J. Syst. Evol. Microbiol.">
        <title>The Global Catalogue of Microorganisms (GCM) 10K type strain sequencing project: providing services to taxonomists for standard genome sequencing and annotation.</title>
        <authorList>
            <consortium name="The Broad Institute Genomics Platform"/>
            <consortium name="The Broad Institute Genome Sequencing Center for Infectious Disease"/>
            <person name="Wu L."/>
            <person name="Ma J."/>
        </authorList>
    </citation>
    <scope>NUCLEOTIDE SEQUENCE [LARGE SCALE GENOMIC DNA]</scope>
    <source>
        <strain evidence="9">CGMCC 1.15053</strain>
    </source>
</reference>
<keyword evidence="4 6" id="KW-0949">S-adenosyl-L-methionine</keyword>
<dbReference type="PROSITE" id="PS51679">
    <property type="entry name" value="SAM_MT_C5"/>
    <property type="match status" value="1"/>
</dbReference>
<evidence type="ECO:0000256" key="4">
    <source>
        <dbReference type="ARBA" id="ARBA00022691"/>
    </source>
</evidence>
<comment type="caution">
    <text evidence="8">The sequence shown here is derived from an EMBL/GenBank/DDBJ whole genome shotgun (WGS) entry which is preliminary data.</text>
</comment>
<dbReference type="InterPro" id="IPR050390">
    <property type="entry name" value="C5-Methyltransferase"/>
</dbReference>
<keyword evidence="9" id="KW-1185">Reference proteome</keyword>
<dbReference type="GO" id="GO:0032259">
    <property type="term" value="P:methylation"/>
    <property type="evidence" value="ECO:0007669"/>
    <property type="project" value="UniProtKB-KW"/>
</dbReference>
<protein>
    <recommendedName>
        <fullName evidence="1">DNA (cytosine-5-)-methyltransferase</fullName>
        <ecNumber evidence="1">2.1.1.37</ecNumber>
    </recommendedName>
</protein>
<dbReference type="Proteomes" id="UP001595979">
    <property type="component" value="Unassembled WGS sequence"/>
</dbReference>
<dbReference type="PANTHER" id="PTHR10629">
    <property type="entry name" value="CYTOSINE-SPECIFIC METHYLTRANSFERASE"/>
    <property type="match status" value="1"/>
</dbReference>
<accession>A0ABW1DEI0</accession>
<dbReference type="PANTHER" id="PTHR10629:SF52">
    <property type="entry name" value="DNA (CYTOSINE-5)-METHYLTRANSFERASE 1"/>
    <property type="match status" value="1"/>
</dbReference>
<comment type="similarity">
    <text evidence="6 7">Belongs to the class I-like SAM-binding methyltransferase superfamily. C5-methyltransferase family.</text>
</comment>
<keyword evidence="3 6" id="KW-0808">Transferase</keyword>